<keyword evidence="5" id="KW-0156">Chromatin regulator</keyword>
<dbReference type="EMBL" id="JAOPHQ010001141">
    <property type="protein sequence ID" value="KAK0152100.1"/>
    <property type="molecule type" value="Genomic_DNA"/>
</dbReference>
<dbReference type="Gene3D" id="3.30.70.330">
    <property type="match status" value="1"/>
</dbReference>
<evidence type="ECO:0000313" key="10">
    <source>
        <dbReference type="EMBL" id="KAK0152100.1"/>
    </source>
</evidence>
<comment type="subcellular location">
    <subcellularLocation>
        <location evidence="1">Nucleus</location>
    </subcellularLocation>
</comment>
<dbReference type="PANTHER" id="PTHR45814:SF1">
    <property type="entry name" value="HISTONE-LYSINE N-METHYLTRANSFERASE SETD1B"/>
    <property type="match status" value="1"/>
</dbReference>
<evidence type="ECO:0000256" key="1">
    <source>
        <dbReference type="ARBA" id="ARBA00004123"/>
    </source>
</evidence>
<proteinExistence type="predicted"/>
<feature type="region of interest" description="Disordered" evidence="8">
    <location>
        <begin position="535"/>
        <end position="581"/>
    </location>
</feature>
<feature type="region of interest" description="Disordered" evidence="8">
    <location>
        <begin position="879"/>
        <end position="985"/>
    </location>
</feature>
<dbReference type="InterPro" id="IPR044570">
    <property type="entry name" value="Set1-like"/>
</dbReference>
<name>A0AA47N5J5_MERPO</name>
<dbReference type="InterPro" id="IPR035979">
    <property type="entry name" value="RBD_domain_sf"/>
</dbReference>
<keyword evidence="4" id="KW-0949">S-adenosyl-L-methionine</keyword>
<dbReference type="Pfam" id="PF00076">
    <property type="entry name" value="RRM_1"/>
    <property type="match status" value="1"/>
</dbReference>
<keyword evidence="7" id="KW-0694">RNA-binding</keyword>
<evidence type="ECO:0000256" key="8">
    <source>
        <dbReference type="SAM" id="MobiDB-lite"/>
    </source>
</evidence>
<gene>
    <name evidence="10" type="primary">setd1ba_1</name>
    <name evidence="10" type="ORF">N1851_006511</name>
</gene>
<dbReference type="FunFam" id="3.30.70.330:FF:000178">
    <property type="entry name" value="Histone-lysine N-methyltransferase"/>
    <property type="match status" value="1"/>
</dbReference>
<dbReference type="GO" id="GO:0042800">
    <property type="term" value="F:histone H3K4 methyltransferase activity"/>
    <property type="evidence" value="ECO:0007669"/>
    <property type="project" value="InterPro"/>
</dbReference>
<keyword evidence="11" id="KW-1185">Reference proteome</keyword>
<dbReference type="SUPFAM" id="SSF54928">
    <property type="entry name" value="RNA-binding domain, RBD"/>
    <property type="match status" value="1"/>
</dbReference>
<accession>A0AA47N5J5</accession>
<dbReference type="PANTHER" id="PTHR45814">
    <property type="entry name" value="HISTONE-LYSINE N-METHYLTRANSFERASE SETD1"/>
    <property type="match status" value="1"/>
</dbReference>
<evidence type="ECO:0000256" key="5">
    <source>
        <dbReference type="ARBA" id="ARBA00022853"/>
    </source>
</evidence>
<keyword evidence="3" id="KW-0808">Transferase</keyword>
<dbReference type="GO" id="GO:0048188">
    <property type="term" value="C:Set1C/COMPASS complex"/>
    <property type="evidence" value="ECO:0007669"/>
    <property type="project" value="TreeGrafter"/>
</dbReference>
<organism evidence="10 11">
    <name type="scientific">Merluccius polli</name>
    <name type="common">Benguela hake</name>
    <name type="synonym">Merluccius cadenati</name>
    <dbReference type="NCBI Taxonomy" id="89951"/>
    <lineage>
        <taxon>Eukaryota</taxon>
        <taxon>Metazoa</taxon>
        <taxon>Chordata</taxon>
        <taxon>Craniata</taxon>
        <taxon>Vertebrata</taxon>
        <taxon>Euteleostomi</taxon>
        <taxon>Actinopterygii</taxon>
        <taxon>Neopterygii</taxon>
        <taxon>Teleostei</taxon>
        <taxon>Neoteleostei</taxon>
        <taxon>Acanthomorphata</taxon>
        <taxon>Zeiogadaria</taxon>
        <taxon>Gadariae</taxon>
        <taxon>Gadiformes</taxon>
        <taxon>Gadoidei</taxon>
        <taxon>Merlucciidae</taxon>
        <taxon>Merluccius</taxon>
    </lineage>
</organism>
<dbReference type="InterPro" id="IPR012677">
    <property type="entry name" value="Nucleotide-bd_a/b_plait_sf"/>
</dbReference>
<feature type="region of interest" description="Disordered" evidence="8">
    <location>
        <begin position="340"/>
        <end position="363"/>
    </location>
</feature>
<dbReference type="GO" id="GO:0003723">
    <property type="term" value="F:RNA binding"/>
    <property type="evidence" value="ECO:0007669"/>
    <property type="project" value="UniProtKB-UniRule"/>
</dbReference>
<dbReference type="SMART" id="SM00360">
    <property type="entry name" value="RRM"/>
    <property type="match status" value="1"/>
</dbReference>
<feature type="domain" description="RRM" evidence="9">
    <location>
        <begin position="83"/>
        <end position="171"/>
    </location>
</feature>
<dbReference type="GO" id="GO:0032259">
    <property type="term" value="P:methylation"/>
    <property type="evidence" value="ECO:0007669"/>
    <property type="project" value="UniProtKB-KW"/>
</dbReference>
<feature type="compositionally biased region" description="Low complexity" evidence="8">
    <location>
        <begin position="484"/>
        <end position="502"/>
    </location>
</feature>
<feature type="region of interest" description="Disordered" evidence="8">
    <location>
        <begin position="787"/>
        <end position="821"/>
    </location>
</feature>
<evidence type="ECO:0000256" key="4">
    <source>
        <dbReference type="ARBA" id="ARBA00022691"/>
    </source>
</evidence>
<keyword evidence="6" id="KW-0539">Nucleus</keyword>
<evidence type="ECO:0000313" key="11">
    <source>
        <dbReference type="Proteomes" id="UP001174136"/>
    </source>
</evidence>
<feature type="compositionally biased region" description="Low complexity" evidence="8">
    <location>
        <begin position="352"/>
        <end position="363"/>
    </location>
</feature>
<dbReference type="PROSITE" id="PS50102">
    <property type="entry name" value="RRM"/>
    <property type="match status" value="1"/>
</dbReference>
<keyword evidence="2" id="KW-0489">Methyltransferase</keyword>
<evidence type="ECO:0000256" key="6">
    <source>
        <dbReference type="ARBA" id="ARBA00023242"/>
    </source>
</evidence>
<dbReference type="InterPro" id="IPR000504">
    <property type="entry name" value="RRM_dom"/>
</dbReference>
<protein>
    <submittedName>
        <fullName evidence="10">Histone-lysine N-methyltransferase SETD1B-A</fullName>
    </submittedName>
</protein>
<feature type="compositionally biased region" description="Basic and acidic residues" evidence="8">
    <location>
        <begin position="557"/>
        <end position="577"/>
    </location>
</feature>
<reference evidence="10" key="1">
    <citation type="journal article" date="2023" name="Front. Mar. Sci.">
        <title>A new Merluccius polli reference genome to investigate the effects of global change in West African waters.</title>
        <authorList>
            <person name="Mateo J.L."/>
            <person name="Blanco-Fernandez C."/>
            <person name="Garcia-Vazquez E."/>
            <person name="Machado-Schiaffino G."/>
        </authorList>
    </citation>
    <scope>NUCLEOTIDE SEQUENCE</scope>
    <source>
        <strain evidence="10">C29</strain>
        <tissue evidence="10">Fin</tissue>
    </source>
</reference>
<evidence type="ECO:0000259" key="9">
    <source>
        <dbReference type="PROSITE" id="PS50102"/>
    </source>
</evidence>
<sequence length="1051" mass="115392">MESEQQSIERKTAPQQWKSCKLIIDPLLTNGLYKVYRFDGQSFNIPVDDLGLFPVETLCDPRVCRLWSKCKGTELAVPKFKIDDCYVGPIPPKEVTFARLNDNVKEAFLTEMCKKYGQVDEVEIFYNPKTIKHLGIGKVIFDTVKAARDAVQHLHETSVMGNIIHVEVDPNGGNRKRYLQLLVDGLYTPCTLPVGSNEQTLQSLIDNLPGCKPPGRESFICSPTSISTPLSLDTAYSSICQDTPQSFGLTPRSQGTPRTPYLSGTPLSQDSCYSSLQATPVQQGEPPTHAIHNVSRREVYYRKPGRHNGRYRKGSDLSYIFKHFRPQPLLPLFSQTPGAGSDLQPALCSENSPPSGGDPTDPSFNFLPSRARKVVVTTISLNYNSPALLLSTNGVSDREDGTISPPAYHPCITELPLSPVNASPRGLRDESESLDSRIEMLLNKSHNAGASFSSTLFDGDGTEGVEEPQEASAAHHSSKYFPASDLTSFDSTSTSGGSLTPSHNPATVSPSPLPVHGDSEEDEIVQAVASLLRDTQSPTLSHLTHTERRGNNHHGPLVKDTKRLKSEDHYVNQDKKGPASRRFGAFASKGTSSLPPPLSSFPGTAQIPANPFRFSLPSIPPSVPLFPLRLPNGTIPFPPPRWLPPPSLCQGSGIPRPPPSIPPPPSTLLGPRPTLMAPPAAVVHPGHSYSLHVQPGEHLDISRLPGQTSSPWPSLPLPCFNPFMPPPGYMPMREDPHTVTMEKVLEVFMKELWSIIKKDITRKMVEGVAFKAFDKWWDEQEQKSKVKRKEALDPCTSEAPANTHHTSLTHQHKSQSENTELEKICNADKRKSEEADAWSGSCSALRRKHARPLLLDTDDDEAEEVGDAQKNEDVILHQEEEDSSVADGDAALTQYNINDHDEMENEDVQRQTGQTDVEEVIPSKSLSEVHSSSEEDTEGSSVSDSESTEGSSVSDSESTEGSSNCDLSSEEQEEEEQEYEGYILISSDEELMDLEAPTTPQTPLTPGAQLELTGPQEWSQCLEGESPGKDQYTALLDPGPLQYPFMQGKEE</sequence>
<feature type="compositionally biased region" description="Acidic residues" evidence="8">
    <location>
        <begin position="460"/>
        <end position="469"/>
    </location>
</feature>
<comment type="caution">
    <text evidence="10">The sequence shown here is derived from an EMBL/GenBank/DDBJ whole genome shotgun (WGS) entry which is preliminary data.</text>
</comment>
<feature type="compositionally biased region" description="Polar residues" evidence="8">
    <location>
        <begin position="799"/>
        <end position="809"/>
    </location>
</feature>
<evidence type="ECO:0000256" key="2">
    <source>
        <dbReference type="ARBA" id="ARBA00022603"/>
    </source>
</evidence>
<dbReference type="AlphaFoldDB" id="A0AA47N5J5"/>
<feature type="region of interest" description="Disordered" evidence="8">
    <location>
        <begin position="449"/>
        <end position="518"/>
    </location>
</feature>
<dbReference type="Proteomes" id="UP001174136">
    <property type="component" value="Unassembled WGS sequence"/>
</dbReference>
<evidence type="ECO:0000256" key="3">
    <source>
        <dbReference type="ARBA" id="ARBA00022679"/>
    </source>
</evidence>
<feature type="compositionally biased region" description="Acidic residues" evidence="8">
    <location>
        <begin position="968"/>
        <end position="979"/>
    </location>
</feature>
<feature type="compositionally biased region" description="Low complexity" evidence="8">
    <location>
        <begin position="939"/>
        <end position="963"/>
    </location>
</feature>
<evidence type="ECO:0000256" key="7">
    <source>
        <dbReference type="PROSITE-ProRule" id="PRU00176"/>
    </source>
</evidence>